<dbReference type="GO" id="GO:0003700">
    <property type="term" value="F:DNA-binding transcription factor activity"/>
    <property type="evidence" value="ECO:0007669"/>
    <property type="project" value="InterPro"/>
</dbReference>
<dbReference type="PANTHER" id="PTHR30537">
    <property type="entry name" value="HTH-TYPE TRANSCRIPTIONAL REGULATOR"/>
    <property type="match status" value="1"/>
</dbReference>
<dbReference type="Proteomes" id="UP000234341">
    <property type="component" value="Unassembled WGS sequence"/>
</dbReference>
<keyword evidence="3" id="KW-0238">DNA-binding</keyword>
<dbReference type="InterPro" id="IPR036390">
    <property type="entry name" value="WH_DNA-bd_sf"/>
</dbReference>
<evidence type="ECO:0000256" key="3">
    <source>
        <dbReference type="ARBA" id="ARBA00023125"/>
    </source>
</evidence>
<gene>
    <name evidence="6" type="ORF">CYJ10_13445</name>
</gene>
<protein>
    <submittedName>
        <fullName evidence="6">LysR family transcriptional regulator</fullName>
    </submittedName>
</protein>
<keyword evidence="2" id="KW-0805">Transcription regulation</keyword>
<dbReference type="Gene3D" id="1.10.10.10">
    <property type="entry name" value="Winged helix-like DNA-binding domain superfamily/Winged helix DNA-binding domain"/>
    <property type="match status" value="1"/>
</dbReference>
<accession>A0A2N5CDB4</accession>
<name>A0A2N5CDB4_9BURK</name>
<evidence type="ECO:0000256" key="2">
    <source>
        <dbReference type="ARBA" id="ARBA00023015"/>
    </source>
</evidence>
<feature type="domain" description="HTH lysR-type" evidence="5">
    <location>
        <begin position="12"/>
        <end position="67"/>
    </location>
</feature>
<dbReference type="SUPFAM" id="SSF46785">
    <property type="entry name" value="Winged helix' DNA-binding domain"/>
    <property type="match status" value="1"/>
</dbReference>
<dbReference type="InterPro" id="IPR036388">
    <property type="entry name" value="WH-like_DNA-bd_sf"/>
</dbReference>
<organism evidence="6 7">
    <name type="scientific">Cupriavidus pauculus</name>
    <dbReference type="NCBI Taxonomy" id="82633"/>
    <lineage>
        <taxon>Bacteria</taxon>
        <taxon>Pseudomonadati</taxon>
        <taxon>Pseudomonadota</taxon>
        <taxon>Betaproteobacteria</taxon>
        <taxon>Burkholderiales</taxon>
        <taxon>Burkholderiaceae</taxon>
        <taxon>Cupriavidus</taxon>
    </lineage>
</organism>
<keyword evidence="4" id="KW-0804">Transcription</keyword>
<evidence type="ECO:0000259" key="5">
    <source>
        <dbReference type="PROSITE" id="PS50931"/>
    </source>
</evidence>
<comment type="similarity">
    <text evidence="1">Belongs to the LysR transcriptional regulatory family.</text>
</comment>
<sequence length="303" mass="34404">MLQKRSDEAAYWNDWENFCWVVEAGSFTGASDMTGVPKSSISLSLSRLEDRLGNRLLDRTTRKIRVTDFGQTLYDRIKPLLDELREADNDARSNQQKVSGTLRLAAPYETGWLHLAPALGKLLKAHPELRVEIDDTRKIPNLLEQRYDIAFVKTDARLPDSSLVSKRVVAMERAFFAAPEMISRRGLPRKLQDIASWPTIVDMDDEYWDLMEDGQEVERIALSPTIRTYNVEMRVRAAVDGLGVVRLLPAYIEDQLNSGKLVRLFPHHLSSPLKVYALTPARRLVPAKVRALLETFDAAGTDR</sequence>
<dbReference type="SUPFAM" id="SSF53850">
    <property type="entry name" value="Periplasmic binding protein-like II"/>
    <property type="match status" value="1"/>
</dbReference>
<dbReference type="AlphaFoldDB" id="A0A2N5CDB4"/>
<dbReference type="GO" id="GO:0006351">
    <property type="term" value="P:DNA-templated transcription"/>
    <property type="evidence" value="ECO:0007669"/>
    <property type="project" value="TreeGrafter"/>
</dbReference>
<proteinExistence type="inferred from homology"/>
<dbReference type="Pfam" id="PF03466">
    <property type="entry name" value="LysR_substrate"/>
    <property type="match status" value="1"/>
</dbReference>
<reference evidence="6 7" key="1">
    <citation type="submission" date="2017-12" db="EMBL/GenBank/DDBJ databases">
        <title>Genome sequence of the active heterotrophic nitrifier-denitrifier, Cupriavidus pauculus UM1.</title>
        <authorList>
            <person name="Putonti C."/>
            <person name="Castignetti D."/>
        </authorList>
    </citation>
    <scope>NUCLEOTIDE SEQUENCE [LARGE SCALE GENOMIC DNA]</scope>
    <source>
        <strain evidence="6 7">UM1</strain>
    </source>
</reference>
<evidence type="ECO:0000256" key="4">
    <source>
        <dbReference type="ARBA" id="ARBA00023163"/>
    </source>
</evidence>
<dbReference type="EMBL" id="PJRP01000005">
    <property type="protein sequence ID" value="PLQ00182.1"/>
    <property type="molecule type" value="Genomic_DNA"/>
</dbReference>
<dbReference type="InterPro" id="IPR000847">
    <property type="entry name" value="LysR_HTH_N"/>
</dbReference>
<dbReference type="InterPro" id="IPR005119">
    <property type="entry name" value="LysR_subst-bd"/>
</dbReference>
<evidence type="ECO:0000313" key="7">
    <source>
        <dbReference type="Proteomes" id="UP000234341"/>
    </source>
</evidence>
<dbReference type="Gene3D" id="3.40.190.290">
    <property type="match status" value="1"/>
</dbReference>
<dbReference type="PANTHER" id="PTHR30537:SF5">
    <property type="entry name" value="HTH-TYPE TRANSCRIPTIONAL ACTIVATOR TTDR-RELATED"/>
    <property type="match status" value="1"/>
</dbReference>
<dbReference type="Pfam" id="PF00126">
    <property type="entry name" value="HTH_1"/>
    <property type="match status" value="1"/>
</dbReference>
<comment type="caution">
    <text evidence="6">The sequence shown here is derived from an EMBL/GenBank/DDBJ whole genome shotgun (WGS) entry which is preliminary data.</text>
</comment>
<dbReference type="GO" id="GO:0043565">
    <property type="term" value="F:sequence-specific DNA binding"/>
    <property type="evidence" value="ECO:0007669"/>
    <property type="project" value="TreeGrafter"/>
</dbReference>
<dbReference type="CDD" id="cd08422">
    <property type="entry name" value="PBP2_CrgA_like"/>
    <property type="match status" value="1"/>
</dbReference>
<dbReference type="OrthoDB" id="8714815at2"/>
<evidence type="ECO:0000256" key="1">
    <source>
        <dbReference type="ARBA" id="ARBA00009437"/>
    </source>
</evidence>
<dbReference type="InterPro" id="IPR058163">
    <property type="entry name" value="LysR-type_TF_proteobact-type"/>
</dbReference>
<dbReference type="PROSITE" id="PS50931">
    <property type="entry name" value="HTH_LYSR"/>
    <property type="match status" value="1"/>
</dbReference>
<evidence type="ECO:0000313" key="6">
    <source>
        <dbReference type="EMBL" id="PLQ00182.1"/>
    </source>
</evidence>